<organism evidence="2 3">
    <name type="scientific">Flavobacterium rhamnosiphilum</name>
    <dbReference type="NCBI Taxonomy" id="2541724"/>
    <lineage>
        <taxon>Bacteria</taxon>
        <taxon>Pseudomonadati</taxon>
        <taxon>Bacteroidota</taxon>
        <taxon>Flavobacteriia</taxon>
        <taxon>Flavobacteriales</taxon>
        <taxon>Flavobacteriaceae</taxon>
        <taxon>Flavobacterium</taxon>
    </lineage>
</organism>
<dbReference type="Pfam" id="PF01381">
    <property type="entry name" value="HTH_3"/>
    <property type="match status" value="1"/>
</dbReference>
<dbReference type="SMART" id="SM00530">
    <property type="entry name" value="HTH_XRE"/>
    <property type="match status" value="1"/>
</dbReference>
<protein>
    <submittedName>
        <fullName evidence="2">XRE family transcriptional regulator</fullName>
    </submittedName>
</protein>
<name>A0A4R5F7B2_9FLAO</name>
<dbReference type="GO" id="GO:0003677">
    <property type="term" value="F:DNA binding"/>
    <property type="evidence" value="ECO:0007669"/>
    <property type="project" value="InterPro"/>
</dbReference>
<evidence type="ECO:0000259" key="1">
    <source>
        <dbReference type="PROSITE" id="PS50943"/>
    </source>
</evidence>
<comment type="caution">
    <text evidence="2">The sequence shown here is derived from an EMBL/GenBank/DDBJ whole genome shotgun (WGS) entry which is preliminary data.</text>
</comment>
<evidence type="ECO:0000313" key="2">
    <source>
        <dbReference type="EMBL" id="TDE43994.1"/>
    </source>
</evidence>
<dbReference type="RefSeq" id="WP_131916385.1">
    <property type="nucleotide sequence ID" value="NZ_SMLG01000006.1"/>
</dbReference>
<dbReference type="EMBL" id="SMLG01000006">
    <property type="protein sequence ID" value="TDE43994.1"/>
    <property type="molecule type" value="Genomic_DNA"/>
</dbReference>
<proteinExistence type="predicted"/>
<evidence type="ECO:0000313" key="3">
    <source>
        <dbReference type="Proteomes" id="UP000294814"/>
    </source>
</evidence>
<dbReference type="Proteomes" id="UP000294814">
    <property type="component" value="Unassembled WGS sequence"/>
</dbReference>
<dbReference type="AlphaFoldDB" id="A0A4R5F7B2"/>
<dbReference type="InterPro" id="IPR001387">
    <property type="entry name" value="Cro/C1-type_HTH"/>
</dbReference>
<accession>A0A4R5F7B2</accession>
<reference evidence="2 3" key="1">
    <citation type="submission" date="2019-03" db="EMBL/GenBank/DDBJ databases">
        <title>Novel species of Flavobacterium.</title>
        <authorList>
            <person name="Liu Q."/>
            <person name="Xin Y.-H."/>
        </authorList>
    </citation>
    <scope>NUCLEOTIDE SEQUENCE [LARGE SCALE GENOMIC DNA]</scope>
    <source>
        <strain evidence="2 3">LB3P52</strain>
    </source>
</reference>
<dbReference type="Gene3D" id="1.10.260.40">
    <property type="entry name" value="lambda repressor-like DNA-binding domains"/>
    <property type="match status" value="1"/>
</dbReference>
<gene>
    <name evidence="2" type="ORF">E0I26_10260</name>
</gene>
<dbReference type="PROSITE" id="PS50943">
    <property type="entry name" value="HTH_CROC1"/>
    <property type="match status" value="1"/>
</dbReference>
<keyword evidence="3" id="KW-1185">Reference proteome</keyword>
<feature type="domain" description="HTH cro/C1-type" evidence="1">
    <location>
        <begin position="43"/>
        <end position="97"/>
    </location>
</feature>
<dbReference type="OrthoDB" id="1041855at2"/>
<dbReference type="SUPFAM" id="SSF47413">
    <property type="entry name" value="lambda repressor-like DNA-binding domains"/>
    <property type="match status" value="1"/>
</dbReference>
<dbReference type="InterPro" id="IPR010982">
    <property type="entry name" value="Lambda_DNA-bd_dom_sf"/>
</dbReference>
<sequence length="108" mass="12376">MATTEMKSTSLSEMKDKYIGNIGTEEREKYEYELRMDILGRMIKKARQERNLTQEQLGELVGVKKSQISKLESSTNSATIDTILKVFKALKADINFNVTIEKQNLQLT</sequence>
<dbReference type="CDD" id="cd00093">
    <property type="entry name" value="HTH_XRE"/>
    <property type="match status" value="1"/>
</dbReference>